<keyword evidence="3" id="KW-1185">Reference proteome</keyword>
<accession>A0AA48HFT3</accession>
<gene>
    <name evidence="2" type="ORF">METESE_23910</name>
</gene>
<evidence type="ECO:0000313" key="2">
    <source>
        <dbReference type="EMBL" id="BDU77433.1"/>
    </source>
</evidence>
<dbReference type="Proteomes" id="UP001228113">
    <property type="component" value="Chromosome"/>
</dbReference>
<evidence type="ECO:0000313" key="3">
    <source>
        <dbReference type="Proteomes" id="UP001228113"/>
    </source>
</evidence>
<organism evidence="2 3">
    <name type="scientific">Mesoterricola sediminis</name>
    <dbReference type="NCBI Taxonomy" id="2927980"/>
    <lineage>
        <taxon>Bacteria</taxon>
        <taxon>Pseudomonadati</taxon>
        <taxon>Acidobacteriota</taxon>
        <taxon>Holophagae</taxon>
        <taxon>Holophagales</taxon>
        <taxon>Holophagaceae</taxon>
        <taxon>Mesoterricola</taxon>
    </lineage>
</organism>
<dbReference type="RefSeq" id="WP_316410271.1">
    <property type="nucleotide sequence ID" value="NZ_AP027081.1"/>
</dbReference>
<dbReference type="InterPro" id="IPR010982">
    <property type="entry name" value="Lambda_DNA-bd_dom_sf"/>
</dbReference>
<dbReference type="CDD" id="cd00093">
    <property type="entry name" value="HTH_XRE"/>
    <property type="match status" value="1"/>
</dbReference>
<dbReference type="InterPro" id="IPR001387">
    <property type="entry name" value="Cro/C1-type_HTH"/>
</dbReference>
<name>A0AA48HFT3_9BACT</name>
<dbReference type="GO" id="GO:0003677">
    <property type="term" value="F:DNA binding"/>
    <property type="evidence" value="ECO:0007669"/>
    <property type="project" value="InterPro"/>
</dbReference>
<protein>
    <recommendedName>
        <fullName evidence="1">HTH cro/C1-type domain-containing protein</fullName>
    </recommendedName>
</protein>
<dbReference type="SMART" id="SM00530">
    <property type="entry name" value="HTH_XRE"/>
    <property type="match status" value="1"/>
</dbReference>
<dbReference type="PROSITE" id="PS50943">
    <property type="entry name" value="HTH_CROC1"/>
    <property type="match status" value="1"/>
</dbReference>
<feature type="domain" description="HTH cro/C1-type" evidence="1">
    <location>
        <begin position="21"/>
        <end position="75"/>
    </location>
</feature>
<reference evidence="2" key="1">
    <citation type="journal article" date="2023" name="Int. J. Syst. Evol. Microbiol.">
        <title>Mesoterricola silvestris gen. nov., sp. nov., Mesoterricola sediminis sp. nov., Geothrix oryzae sp. nov., Geothrix edaphica sp. nov., Geothrix rubra sp. nov., and Geothrix limicola sp. nov., six novel members of Acidobacteriota isolated from soils.</title>
        <authorList>
            <person name="Itoh H."/>
            <person name="Sugisawa Y."/>
            <person name="Mise K."/>
            <person name="Xu Z."/>
            <person name="Kuniyasu M."/>
            <person name="Ushijima N."/>
            <person name="Kawano K."/>
            <person name="Kobayashi E."/>
            <person name="Shiratori Y."/>
            <person name="Masuda Y."/>
            <person name="Senoo K."/>
        </authorList>
    </citation>
    <scope>NUCLEOTIDE SEQUENCE</scope>
    <source>
        <strain evidence="2">W786</strain>
    </source>
</reference>
<dbReference type="Pfam" id="PF01381">
    <property type="entry name" value="HTH_3"/>
    <property type="match status" value="1"/>
</dbReference>
<dbReference type="Gene3D" id="1.10.260.40">
    <property type="entry name" value="lambda repressor-like DNA-binding domains"/>
    <property type="match status" value="1"/>
</dbReference>
<proteinExistence type="predicted"/>
<dbReference type="AlphaFoldDB" id="A0AA48HFT3"/>
<evidence type="ECO:0000259" key="1">
    <source>
        <dbReference type="PROSITE" id="PS50943"/>
    </source>
</evidence>
<dbReference type="SUPFAM" id="SSF47413">
    <property type="entry name" value="lambda repressor-like DNA-binding domains"/>
    <property type="match status" value="1"/>
</dbReference>
<sequence length="266" mass="28764">MNNVLTAATATPSRSLIGKKLRDLRKGRSLSQGELGRILGLSQSAISEIELGQSSLSAEQFIHVLKFFNVPASHFDPTPGDTGGAIQKALAAHGANHLAEDPNLLPSENLARVDSIIREALVSGENPRALTALAPVVIRNIGQINLAKLFVQFKDYHLENRYGWLLDNILSAIDLALGAAPSRKQALALTKAATVLRSHRDRVFGGGRSQEAPFEDYLGLPFASPKTKQEVLRKRSAISEAWNILTTIQVTDFAAAIQESHVPDAH</sequence>
<dbReference type="EMBL" id="AP027081">
    <property type="protein sequence ID" value="BDU77433.1"/>
    <property type="molecule type" value="Genomic_DNA"/>
</dbReference>
<dbReference type="KEGG" id="msea:METESE_23910"/>